<dbReference type="Pfam" id="PF07715">
    <property type="entry name" value="Plug"/>
    <property type="match status" value="1"/>
</dbReference>
<evidence type="ECO:0000256" key="3">
    <source>
        <dbReference type="ARBA" id="ARBA00022452"/>
    </source>
</evidence>
<evidence type="ECO:0000256" key="10">
    <source>
        <dbReference type="PROSITE-ProRule" id="PRU01360"/>
    </source>
</evidence>
<name>A0ABZ0TT41_9SPHI</name>
<feature type="domain" description="Secretin/TonB short N-terminal" evidence="12">
    <location>
        <begin position="68"/>
        <end position="119"/>
    </location>
</feature>
<dbReference type="NCBIfam" id="TIGR04056">
    <property type="entry name" value="OMP_RagA_SusC"/>
    <property type="match status" value="1"/>
</dbReference>
<dbReference type="SMART" id="SM00965">
    <property type="entry name" value="STN"/>
    <property type="match status" value="1"/>
</dbReference>
<dbReference type="Gene3D" id="2.40.170.20">
    <property type="entry name" value="TonB-dependent receptor, beta-barrel domain"/>
    <property type="match status" value="1"/>
</dbReference>
<evidence type="ECO:0000256" key="1">
    <source>
        <dbReference type="ARBA" id="ARBA00004571"/>
    </source>
</evidence>
<evidence type="ECO:0000256" key="4">
    <source>
        <dbReference type="ARBA" id="ARBA00022496"/>
    </source>
</evidence>
<evidence type="ECO:0000256" key="11">
    <source>
        <dbReference type="RuleBase" id="RU003357"/>
    </source>
</evidence>
<dbReference type="Pfam" id="PF00593">
    <property type="entry name" value="TonB_dep_Rec_b-barrel"/>
    <property type="match status" value="1"/>
</dbReference>
<reference evidence="13 14" key="1">
    <citation type="submission" date="2023-11" db="EMBL/GenBank/DDBJ databases">
        <title>Analysis of the Genomes of Mucilaginibacter gossypii cycad 4 and M. sabulilitoris SNA2: microbes with the potential for plant growth promotion.</title>
        <authorList>
            <person name="Hirsch A.M."/>
            <person name="Humm E."/>
            <person name="Rubbi M."/>
            <person name="Del Vecchio G."/>
            <person name="Ha S.M."/>
            <person name="Pellegrini M."/>
            <person name="Gunsalus R.P."/>
        </authorList>
    </citation>
    <scope>NUCLEOTIDE SEQUENCE [LARGE SCALE GENOMIC DNA]</scope>
    <source>
        <strain evidence="13 14">SNA2</strain>
    </source>
</reference>
<keyword evidence="9 10" id="KW-0998">Cell outer membrane</keyword>
<dbReference type="PROSITE" id="PS52016">
    <property type="entry name" value="TONB_DEPENDENT_REC_3"/>
    <property type="match status" value="1"/>
</dbReference>
<dbReference type="SUPFAM" id="SSF49464">
    <property type="entry name" value="Carboxypeptidase regulatory domain-like"/>
    <property type="match status" value="1"/>
</dbReference>
<dbReference type="InterPro" id="IPR008969">
    <property type="entry name" value="CarboxyPept-like_regulatory"/>
</dbReference>
<evidence type="ECO:0000256" key="8">
    <source>
        <dbReference type="ARBA" id="ARBA00023136"/>
    </source>
</evidence>
<dbReference type="Gene3D" id="2.60.40.1120">
    <property type="entry name" value="Carboxypeptidase-like, regulatory domain"/>
    <property type="match status" value="1"/>
</dbReference>
<sequence length="1168" mass="129480">MKISAFNTGMPKLWLPKKFLLVMKITTFFIIVAIMQVSATTYAQKINLSENNVSLKKLFKEIKKQSGYNFLYTEGMLKDAKPVNIHVNDGTIGQALDQAFSDQRLTYTITNNTVVIKEKDKIQVVTIVPITVSGTVTDEKGEPMPGVTITIEETGKSVFTDNSGHYNITADSKQTLLFSFIGYKKGRVPINNTQLINITMEPSLKDLSEVVVVGYGTQKKVNLTGAIASVGSEKLDSRPIVNLGDGLNGLIPNLNVNVNNGQPGTGSSFNIRGYTTIGANSSSAPLVLVDGVQRDPNLIDPNDVANVTVLKDAASAAIYGGRAAYGVILITTKNGKKGAMQVSYSGSYTTSRPTKMPSYINSQEYIDIFNSAQRTGAKSGGYTSSEPFTTQDSTMISAYFKDPAHNPSAYVDPGNPLRYRYVGNTDWIKVLYPGWAPQQQHYLSVSGGEGKTTYSANMGYFTQDGLEKVANQVYKRYTPTLKVNSDVTKWLTFNLNMSMTHTDNNQSAYTNQSNQGGAWIPTDLRPLMPVYNPDGHYSGQGNYTNPVAVIAQNGRDIESQNDFWTTGRVILKPVDHLTITSDYTWNSFTAFDRLQLIPFNEYGVDGAFLNVFPHTNPSRVSEYRHNDNYNAFNAYTTYENTFNAKHYFKALAGYNQEYFHYVLSNATARNLIDPTLPAIGTNNDPKPVVGGTETQSALIGSFFRLNYIYDKRYLLEVNGRYDGTSRFPADHRYAFSPSVSMGWNIAEESFMQGSKNIINELKLRASYGQLPNQQIQIQSGNISSGAQYPYIATQGAGTVDYLFNNQPGVTVGTPGLISNNLTWEKVQTKNIGLDYAMLNDRLSGSFDYFITDTKNMLVNGQPLPAVLGTGAPLKNAANLRTKGWELSVSWKDRMFNNQLFYNVTLGLSDASSTITKYDLNPNLSIDDDTYYSGKKIGNIWGFVTEGFYKTDAEAAKVDNSAIAGYTWLAGDIKYADLNHDGKISRGSSTLTDPGDQKIIGNNTPRYRFSFNLNLTYKNFDFTSFIQGVLKADFAPTDYVFYAFQGNEWNLPYKYATDYWTPQNTNAYFARPRFNGSGNQLTQTKYLQSAAYARIKQLTLGYTLPNQLLSKLSIKKLRVYVTGANLFTITSLFKGYDPEIATNGQINGNNIFQTYPINKSVSFGLQATL</sequence>
<keyword evidence="8 10" id="KW-0472">Membrane</keyword>
<dbReference type="SUPFAM" id="SSF56935">
    <property type="entry name" value="Porins"/>
    <property type="match status" value="1"/>
</dbReference>
<evidence type="ECO:0000256" key="5">
    <source>
        <dbReference type="ARBA" id="ARBA00022692"/>
    </source>
</evidence>
<dbReference type="InterPro" id="IPR036942">
    <property type="entry name" value="Beta-barrel_TonB_sf"/>
</dbReference>
<organism evidence="13 14">
    <name type="scientific">Mucilaginibacter sabulilitoris</name>
    <dbReference type="NCBI Taxonomy" id="1173583"/>
    <lineage>
        <taxon>Bacteria</taxon>
        <taxon>Pseudomonadati</taxon>
        <taxon>Bacteroidota</taxon>
        <taxon>Sphingobacteriia</taxon>
        <taxon>Sphingobacteriales</taxon>
        <taxon>Sphingobacteriaceae</taxon>
        <taxon>Mucilaginibacter</taxon>
    </lineage>
</organism>
<dbReference type="InterPro" id="IPR023996">
    <property type="entry name" value="TonB-dep_OMP_SusC/RagA"/>
</dbReference>
<comment type="subcellular location">
    <subcellularLocation>
        <location evidence="1 10">Cell outer membrane</location>
        <topology evidence="1 10">Multi-pass membrane protein</topology>
    </subcellularLocation>
</comment>
<dbReference type="Pfam" id="PF13715">
    <property type="entry name" value="CarbopepD_reg_2"/>
    <property type="match status" value="1"/>
</dbReference>
<dbReference type="EMBL" id="CP139558">
    <property type="protein sequence ID" value="WPU96114.1"/>
    <property type="molecule type" value="Genomic_DNA"/>
</dbReference>
<evidence type="ECO:0000259" key="12">
    <source>
        <dbReference type="SMART" id="SM00965"/>
    </source>
</evidence>
<dbReference type="Pfam" id="PF07660">
    <property type="entry name" value="STN"/>
    <property type="match status" value="1"/>
</dbReference>
<dbReference type="InterPro" id="IPR037066">
    <property type="entry name" value="Plug_dom_sf"/>
</dbReference>
<dbReference type="Proteomes" id="UP001324380">
    <property type="component" value="Chromosome"/>
</dbReference>
<dbReference type="RefSeq" id="WP_321565217.1">
    <property type="nucleotide sequence ID" value="NZ_CP139558.1"/>
</dbReference>
<keyword evidence="4" id="KW-0406">Ion transport</keyword>
<evidence type="ECO:0000256" key="6">
    <source>
        <dbReference type="ARBA" id="ARBA00023004"/>
    </source>
</evidence>
<dbReference type="InterPro" id="IPR023997">
    <property type="entry name" value="TonB-dep_OMP_SusC/RagA_CS"/>
</dbReference>
<dbReference type="InterPro" id="IPR039426">
    <property type="entry name" value="TonB-dep_rcpt-like"/>
</dbReference>
<keyword evidence="14" id="KW-1185">Reference proteome</keyword>
<accession>A0ABZ0TT41</accession>
<gene>
    <name evidence="13" type="ORF">SNE25_11335</name>
</gene>
<dbReference type="InterPro" id="IPR012910">
    <property type="entry name" value="Plug_dom"/>
</dbReference>
<comment type="similarity">
    <text evidence="10 11">Belongs to the TonB-dependent receptor family.</text>
</comment>
<evidence type="ECO:0000256" key="7">
    <source>
        <dbReference type="ARBA" id="ARBA00023077"/>
    </source>
</evidence>
<keyword evidence="4" id="KW-0410">Iron transport</keyword>
<keyword evidence="6" id="KW-0408">Iron</keyword>
<proteinExistence type="inferred from homology"/>
<evidence type="ECO:0000313" key="14">
    <source>
        <dbReference type="Proteomes" id="UP001324380"/>
    </source>
</evidence>
<keyword evidence="7 11" id="KW-0798">TonB box</keyword>
<keyword evidence="5 10" id="KW-0812">Transmembrane</keyword>
<keyword evidence="13" id="KW-0675">Receptor</keyword>
<dbReference type="InterPro" id="IPR000531">
    <property type="entry name" value="Beta-barrel_TonB"/>
</dbReference>
<evidence type="ECO:0000256" key="2">
    <source>
        <dbReference type="ARBA" id="ARBA00022448"/>
    </source>
</evidence>
<evidence type="ECO:0000256" key="9">
    <source>
        <dbReference type="ARBA" id="ARBA00023237"/>
    </source>
</evidence>
<dbReference type="InterPro" id="IPR011662">
    <property type="entry name" value="Secretin/TonB_short_N"/>
</dbReference>
<dbReference type="NCBIfam" id="TIGR04057">
    <property type="entry name" value="SusC_RagA_signa"/>
    <property type="match status" value="1"/>
</dbReference>
<dbReference type="Gene3D" id="2.170.130.10">
    <property type="entry name" value="TonB-dependent receptor, plug domain"/>
    <property type="match status" value="1"/>
</dbReference>
<keyword evidence="3 10" id="KW-1134">Transmembrane beta strand</keyword>
<protein>
    <submittedName>
        <fullName evidence="13">TonB-dependent receptor</fullName>
    </submittedName>
</protein>
<evidence type="ECO:0000313" key="13">
    <source>
        <dbReference type="EMBL" id="WPU96114.1"/>
    </source>
</evidence>
<keyword evidence="2 10" id="KW-0813">Transport</keyword>